<dbReference type="PANTHER" id="PTHR42780">
    <property type="entry name" value="SOLEUCYL-TRNA SYNTHETASE"/>
    <property type="match status" value="1"/>
</dbReference>
<accession>E9HW99</accession>
<evidence type="ECO:0000313" key="9">
    <source>
        <dbReference type="Proteomes" id="UP000000305"/>
    </source>
</evidence>
<evidence type="ECO:0000256" key="3">
    <source>
        <dbReference type="ARBA" id="ARBA00022741"/>
    </source>
</evidence>
<feature type="domain" description="Aminoacyl-tRNA synthetase class Ia" evidence="7">
    <location>
        <begin position="17"/>
        <end position="232"/>
    </location>
</feature>
<dbReference type="GO" id="GO:0002161">
    <property type="term" value="F:aminoacyl-tRNA deacylase activity"/>
    <property type="evidence" value="ECO:0007669"/>
    <property type="project" value="InterPro"/>
</dbReference>
<proteinExistence type="inferred from homology"/>
<keyword evidence="2" id="KW-0436">Ligase</keyword>
<dbReference type="HOGENOM" id="CLU_001493_4_0_1"/>
<evidence type="ECO:0000256" key="5">
    <source>
        <dbReference type="ARBA" id="ARBA00022917"/>
    </source>
</evidence>
<dbReference type="Proteomes" id="UP000000305">
    <property type="component" value="Unassembled WGS sequence"/>
</dbReference>
<dbReference type="InterPro" id="IPR002300">
    <property type="entry name" value="aa-tRNA-synth_Ia"/>
</dbReference>
<name>E9HW99_DAPPU</name>
<dbReference type="SUPFAM" id="SSF50677">
    <property type="entry name" value="ValRS/IleRS/LeuRS editing domain"/>
    <property type="match status" value="1"/>
</dbReference>
<dbReference type="PhylomeDB" id="E9HW99"/>
<dbReference type="Pfam" id="PF00133">
    <property type="entry name" value="tRNA-synt_1"/>
    <property type="match status" value="1"/>
</dbReference>
<keyword evidence="4" id="KW-0067">ATP-binding</keyword>
<keyword evidence="5" id="KW-0648">Protein biosynthesis</keyword>
<dbReference type="FunFam" id="3.40.50.620:FF:000414">
    <property type="entry name" value="Isoleucine--tRNA ligase, cytoplasmic-like"/>
    <property type="match status" value="1"/>
</dbReference>
<dbReference type="PANTHER" id="PTHR42780:SF1">
    <property type="entry name" value="ISOLEUCINE--TRNA LIGASE, CYTOPLASMIC"/>
    <property type="match status" value="1"/>
</dbReference>
<dbReference type="eggNOG" id="KOG0434">
    <property type="taxonomic scope" value="Eukaryota"/>
</dbReference>
<dbReference type="SUPFAM" id="SSF52374">
    <property type="entry name" value="Nucleotidylyl transferase"/>
    <property type="match status" value="1"/>
</dbReference>
<dbReference type="InterPro" id="IPR009008">
    <property type="entry name" value="Val/Leu/Ile-tRNA-synth_edit"/>
</dbReference>
<comment type="similarity">
    <text evidence="1">Belongs to the class-I aminoacyl-tRNA synthetase family.</text>
</comment>
<keyword evidence="9" id="KW-1185">Reference proteome</keyword>
<dbReference type="OrthoDB" id="1706657at2759"/>
<evidence type="ECO:0000256" key="2">
    <source>
        <dbReference type="ARBA" id="ARBA00022598"/>
    </source>
</evidence>
<evidence type="ECO:0000256" key="6">
    <source>
        <dbReference type="ARBA" id="ARBA00023146"/>
    </source>
</evidence>
<keyword evidence="6" id="KW-0030">Aminoacyl-tRNA synthetase</keyword>
<dbReference type="InterPro" id="IPR001412">
    <property type="entry name" value="aa-tRNA-synth_I_CS"/>
</dbReference>
<evidence type="ECO:0000313" key="8">
    <source>
        <dbReference type="EMBL" id="EFX63982.1"/>
    </source>
</evidence>
<dbReference type="PROSITE" id="PS00178">
    <property type="entry name" value="AA_TRNA_LIGASE_I"/>
    <property type="match status" value="1"/>
</dbReference>
<organism evidence="8 9">
    <name type="scientific">Daphnia pulex</name>
    <name type="common">Water flea</name>
    <dbReference type="NCBI Taxonomy" id="6669"/>
    <lineage>
        <taxon>Eukaryota</taxon>
        <taxon>Metazoa</taxon>
        <taxon>Ecdysozoa</taxon>
        <taxon>Arthropoda</taxon>
        <taxon>Crustacea</taxon>
        <taxon>Branchiopoda</taxon>
        <taxon>Diplostraca</taxon>
        <taxon>Cladocera</taxon>
        <taxon>Anomopoda</taxon>
        <taxon>Daphniidae</taxon>
        <taxon>Daphnia</taxon>
    </lineage>
</organism>
<dbReference type="AlphaFoldDB" id="E9HW99"/>
<evidence type="ECO:0000256" key="1">
    <source>
        <dbReference type="ARBA" id="ARBA00005594"/>
    </source>
</evidence>
<dbReference type="KEGG" id="dpx:DAPPUDRAFT_118645"/>
<protein>
    <recommendedName>
        <fullName evidence="7">Aminoacyl-tRNA synthetase class Ia domain-containing protein</fullName>
    </recommendedName>
</protein>
<dbReference type="EMBL" id="GL732906">
    <property type="protein sequence ID" value="EFX63982.1"/>
    <property type="molecule type" value="Genomic_DNA"/>
</dbReference>
<dbReference type="InterPro" id="IPR014729">
    <property type="entry name" value="Rossmann-like_a/b/a_fold"/>
</dbReference>
<dbReference type="InParanoid" id="E9HW99"/>
<sequence>MVEPVPGSIDFAQEEGKILECWKKIDAFKTSLKLSKGKPRYTFYDGPPFATGLPHYGHILADTIKDIVTPYAHQNGFHVERRFGWDIHGLPVEYEIDKNLGIKGPEDVMKMGIANYNAECRKIFIRYAGDWETIVNRMGRWIDFENDYKTLYPWFMESIWWVFKQLFEKGLVYRGFKLMPFSTACSTPSSNFESGQNYKEVVDPAASHLTMSRQCLLSHGPLLHEHCRVILHFASTPRWTMFELKVSIMMEARLSALFKSGEEYEIVERFKGEVLKGKTHLPLFPYFQLKTSGSGTFRVLTDSFVTDEFGTGIVHQAPYFGEDDYRVCLAAGIISRDQEMIHVRSCFSYSVAAGY</sequence>
<dbReference type="GO" id="GO:0004822">
    <property type="term" value="F:isoleucine-tRNA ligase activity"/>
    <property type="evidence" value="ECO:0007669"/>
    <property type="project" value="InterPro"/>
</dbReference>
<reference evidence="8 9" key="1">
    <citation type="journal article" date="2011" name="Science">
        <title>The ecoresponsive genome of Daphnia pulex.</title>
        <authorList>
            <person name="Colbourne J.K."/>
            <person name="Pfrender M.E."/>
            <person name="Gilbert D."/>
            <person name="Thomas W.K."/>
            <person name="Tucker A."/>
            <person name="Oakley T.H."/>
            <person name="Tokishita S."/>
            <person name="Aerts A."/>
            <person name="Arnold G.J."/>
            <person name="Basu M.K."/>
            <person name="Bauer D.J."/>
            <person name="Caceres C.E."/>
            <person name="Carmel L."/>
            <person name="Casola C."/>
            <person name="Choi J.H."/>
            <person name="Detter J.C."/>
            <person name="Dong Q."/>
            <person name="Dusheyko S."/>
            <person name="Eads B.D."/>
            <person name="Frohlich T."/>
            <person name="Geiler-Samerotte K.A."/>
            <person name="Gerlach D."/>
            <person name="Hatcher P."/>
            <person name="Jogdeo S."/>
            <person name="Krijgsveld J."/>
            <person name="Kriventseva E.V."/>
            <person name="Kultz D."/>
            <person name="Laforsch C."/>
            <person name="Lindquist E."/>
            <person name="Lopez J."/>
            <person name="Manak J.R."/>
            <person name="Muller J."/>
            <person name="Pangilinan J."/>
            <person name="Patwardhan R.P."/>
            <person name="Pitluck S."/>
            <person name="Pritham E.J."/>
            <person name="Rechtsteiner A."/>
            <person name="Rho M."/>
            <person name="Rogozin I.B."/>
            <person name="Sakarya O."/>
            <person name="Salamov A."/>
            <person name="Schaack S."/>
            <person name="Shapiro H."/>
            <person name="Shiga Y."/>
            <person name="Skalitzky C."/>
            <person name="Smith Z."/>
            <person name="Souvorov A."/>
            <person name="Sung W."/>
            <person name="Tang Z."/>
            <person name="Tsuchiya D."/>
            <person name="Tu H."/>
            <person name="Vos H."/>
            <person name="Wang M."/>
            <person name="Wolf Y.I."/>
            <person name="Yamagata H."/>
            <person name="Yamada T."/>
            <person name="Ye Y."/>
            <person name="Shaw J.R."/>
            <person name="Andrews J."/>
            <person name="Crease T.J."/>
            <person name="Tang H."/>
            <person name="Lucas S.M."/>
            <person name="Robertson H.M."/>
            <person name="Bork P."/>
            <person name="Koonin E.V."/>
            <person name="Zdobnov E.M."/>
            <person name="Grigoriev I.V."/>
            <person name="Lynch M."/>
            <person name="Boore J.L."/>
        </authorList>
    </citation>
    <scope>NUCLEOTIDE SEQUENCE [LARGE SCALE GENOMIC DNA]</scope>
</reference>
<evidence type="ECO:0000256" key="4">
    <source>
        <dbReference type="ARBA" id="ARBA00022840"/>
    </source>
</evidence>
<dbReference type="Gene3D" id="3.90.740.10">
    <property type="entry name" value="Valyl/Leucyl/Isoleucyl-tRNA synthetase, editing domain"/>
    <property type="match status" value="1"/>
</dbReference>
<keyword evidence="3" id="KW-0547">Nucleotide-binding</keyword>
<dbReference type="Gene3D" id="3.40.50.620">
    <property type="entry name" value="HUPs"/>
    <property type="match status" value="1"/>
</dbReference>
<gene>
    <name evidence="8" type="ORF">DAPPUDRAFT_118645</name>
</gene>
<dbReference type="STRING" id="6669.E9HW99"/>
<dbReference type="GO" id="GO:0006418">
    <property type="term" value="P:tRNA aminoacylation for protein translation"/>
    <property type="evidence" value="ECO:0007669"/>
    <property type="project" value="InterPro"/>
</dbReference>
<dbReference type="GO" id="GO:0005524">
    <property type="term" value="F:ATP binding"/>
    <property type="evidence" value="ECO:0007669"/>
    <property type="project" value="UniProtKB-KW"/>
</dbReference>
<dbReference type="InterPro" id="IPR023586">
    <property type="entry name" value="Ile-tRNA-ligase_type2"/>
</dbReference>
<evidence type="ECO:0000259" key="7">
    <source>
        <dbReference type="Pfam" id="PF00133"/>
    </source>
</evidence>